<dbReference type="EMBL" id="BK015370">
    <property type="protein sequence ID" value="DAE03678.1"/>
    <property type="molecule type" value="Genomic_DNA"/>
</dbReference>
<feature type="coiled-coil region" evidence="1">
    <location>
        <begin position="10"/>
        <end position="82"/>
    </location>
</feature>
<sequence>MNKDELIDYCKEASQTISELDYKNRILEKENQELKKKYENTVEKLSEQLELLTSKLDEYDLITDERNQLKKQLEEKKMLIKQCDLSISKVMDCYCERTDCSGRIKDSKQYDSLVQKVETQQKEFIKYLEDKIYSIEPKGTDINYNCEYDSEEDYVMAMQEQSKLNTLKEILQKYKSIIGE</sequence>
<evidence type="ECO:0000256" key="1">
    <source>
        <dbReference type="SAM" id="Coils"/>
    </source>
</evidence>
<organism evidence="2">
    <name type="scientific">Siphoviridae sp. ctMYJ33</name>
    <dbReference type="NCBI Taxonomy" id="2825461"/>
    <lineage>
        <taxon>Viruses</taxon>
        <taxon>Duplodnaviria</taxon>
        <taxon>Heunggongvirae</taxon>
        <taxon>Uroviricota</taxon>
        <taxon>Caudoviricetes</taxon>
    </lineage>
</organism>
<accession>A0A8S5P9C4</accession>
<reference evidence="2" key="1">
    <citation type="journal article" date="2021" name="Proc. Natl. Acad. Sci. U.S.A.">
        <title>A Catalog of Tens of Thousands of Viruses from Human Metagenomes Reveals Hidden Associations with Chronic Diseases.</title>
        <authorList>
            <person name="Tisza M.J."/>
            <person name="Buck C.B."/>
        </authorList>
    </citation>
    <scope>NUCLEOTIDE SEQUENCE</scope>
    <source>
        <strain evidence="2">CtMYJ33</strain>
    </source>
</reference>
<keyword evidence="1" id="KW-0175">Coiled coil</keyword>
<protein>
    <submittedName>
        <fullName evidence="2">Uncharacterized protein</fullName>
    </submittedName>
</protein>
<proteinExistence type="predicted"/>
<evidence type="ECO:0000313" key="2">
    <source>
        <dbReference type="EMBL" id="DAE03678.1"/>
    </source>
</evidence>
<name>A0A8S5P9C4_9CAUD</name>